<evidence type="ECO:0000313" key="2">
    <source>
        <dbReference type="Proteomes" id="UP000826146"/>
    </source>
</evidence>
<dbReference type="Proteomes" id="UP000826146">
    <property type="component" value="Chromosome"/>
</dbReference>
<protein>
    <submittedName>
        <fullName evidence="1">Uncharacterized protein</fullName>
    </submittedName>
</protein>
<dbReference type="RefSeq" id="WP_221271183.1">
    <property type="nucleotide sequence ID" value="NZ_AP024819.1"/>
</dbReference>
<keyword evidence="2" id="KW-1185">Reference proteome</keyword>
<gene>
    <name evidence="1" type="ORF">NHP190012_10020</name>
</gene>
<evidence type="ECO:0000313" key="1">
    <source>
        <dbReference type="EMBL" id="BCZ19360.1"/>
    </source>
</evidence>
<sequence>MDVVLKDKDSNPFSIPLATIEQIIPTKDSKALIVQFRASPHTSHHLSRSLL</sequence>
<name>A0ABM7SMI0_9HELI</name>
<reference evidence="1 2" key="1">
    <citation type="submission" date="2021-07" db="EMBL/GenBank/DDBJ databases">
        <title>Novel Helicobacter sp. Isolated from a cat.</title>
        <authorList>
            <person name="Rimbara E."/>
            <person name="Suzuki M."/>
        </authorList>
    </citation>
    <scope>NUCLEOTIDE SEQUENCE [LARGE SCALE GENOMIC DNA]</scope>
    <source>
        <strain evidence="2">NHP19-012</strain>
    </source>
</reference>
<accession>A0ABM7SMI0</accession>
<organism evidence="1 2">
    <name type="scientific">Helicobacter gastrofelis</name>
    <dbReference type="NCBI Taxonomy" id="2849642"/>
    <lineage>
        <taxon>Bacteria</taxon>
        <taxon>Pseudomonadati</taxon>
        <taxon>Campylobacterota</taxon>
        <taxon>Epsilonproteobacteria</taxon>
        <taxon>Campylobacterales</taxon>
        <taxon>Helicobacteraceae</taxon>
        <taxon>Helicobacter</taxon>
    </lineage>
</organism>
<proteinExistence type="predicted"/>
<dbReference type="EMBL" id="AP024819">
    <property type="protein sequence ID" value="BCZ19360.1"/>
    <property type="molecule type" value="Genomic_DNA"/>
</dbReference>